<dbReference type="SUPFAM" id="SSF56645">
    <property type="entry name" value="Acyl-CoA dehydrogenase NM domain-like"/>
    <property type="match status" value="1"/>
</dbReference>
<evidence type="ECO:0000313" key="2">
    <source>
        <dbReference type="Proteomes" id="UP000433532"/>
    </source>
</evidence>
<dbReference type="AlphaFoldDB" id="A0A080VD07"/>
<name>A0A080VD07_PSEAI</name>
<reference evidence="1 2" key="1">
    <citation type="submission" date="2019-11" db="EMBL/GenBank/DDBJ databases">
        <title>Genomes of ocular Pseudomonas aeruginosa isolates.</title>
        <authorList>
            <person name="Khan M."/>
            <person name="Rice S.A."/>
            <person name="Willcox M.D.P."/>
            <person name="Stapleton F."/>
        </authorList>
    </citation>
    <scope>NUCLEOTIDE SEQUENCE [LARGE SCALE GENOMIC DNA]</scope>
    <source>
        <strain evidence="1 2">PA221</strain>
    </source>
</reference>
<dbReference type="eggNOG" id="COG1960">
    <property type="taxonomic scope" value="Bacteria"/>
</dbReference>
<accession>A0A080VD07</accession>
<dbReference type="InterPro" id="IPR037069">
    <property type="entry name" value="AcylCoA_DH/ox_N_sf"/>
</dbReference>
<evidence type="ECO:0000313" key="1">
    <source>
        <dbReference type="EMBL" id="MUI36352.1"/>
    </source>
</evidence>
<dbReference type="Proteomes" id="UP000433532">
    <property type="component" value="Unassembled WGS sequence"/>
</dbReference>
<dbReference type="InterPro" id="IPR009100">
    <property type="entry name" value="AcylCoA_DH/oxidase_NM_dom_sf"/>
</dbReference>
<dbReference type="Gene3D" id="1.10.540.10">
    <property type="entry name" value="Acyl-CoA dehydrogenase/oxidase, N-terminal domain"/>
    <property type="match status" value="1"/>
</dbReference>
<gene>
    <name evidence="1" type="ORF">GNQ48_15170</name>
</gene>
<organism evidence="1 2">
    <name type="scientific">Pseudomonas aeruginosa</name>
    <dbReference type="NCBI Taxonomy" id="287"/>
    <lineage>
        <taxon>Bacteria</taxon>
        <taxon>Pseudomonadati</taxon>
        <taxon>Pseudomonadota</taxon>
        <taxon>Gammaproteobacteria</taxon>
        <taxon>Pseudomonadales</taxon>
        <taxon>Pseudomonadaceae</taxon>
        <taxon>Pseudomonas</taxon>
    </lineage>
</organism>
<dbReference type="GO" id="GO:0016627">
    <property type="term" value="F:oxidoreductase activity, acting on the CH-CH group of donors"/>
    <property type="evidence" value="ECO:0007669"/>
    <property type="project" value="InterPro"/>
</dbReference>
<sequence length="306" mass="32930">MSEARLHSPDPRTPRPMAGWAASLRDSGLLALAVPRVFAGMERGWGEIFAGVRHLAEQELELARRLALHHLQIASIRLLGSPEQQRRLLPASVERRWLWSEAVDLRRAQPEAQEHWRGGFLVGGRGSDCFAVEDVDRLLISAWHAPSRAHLIAVAETGRAGIDISGLADGSGLFLPAGQRLHYQRLRLHPEDILVPPGLPPTPCGQLREGLTRLAQANLDLGQAARVPGDVAGQGEAPRLLALALRLVELAAESFQAAFARGGALTFRESAAASLLASEAEAVARAGLLACLRRQALEARLLGAAL</sequence>
<dbReference type="GO" id="GO:0050660">
    <property type="term" value="F:flavin adenine dinucleotide binding"/>
    <property type="evidence" value="ECO:0007669"/>
    <property type="project" value="InterPro"/>
</dbReference>
<dbReference type="RefSeq" id="WP_023082203.1">
    <property type="nucleotide sequence ID" value="NZ_BBQK01000004.1"/>
</dbReference>
<dbReference type="EMBL" id="WOAD01000011">
    <property type="protein sequence ID" value="MUI36352.1"/>
    <property type="molecule type" value="Genomic_DNA"/>
</dbReference>
<protein>
    <submittedName>
        <fullName evidence="1">Acyl-CoA dehydrogenase</fullName>
    </submittedName>
</protein>
<proteinExistence type="predicted"/>
<comment type="caution">
    <text evidence="1">The sequence shown here is derived from an EMBL/GenBank/DDBJ whole genome shotgun (WGS) entry which is preliminary data.</text>
</comment>